<comment type="similarity">
    <text evidence="1">Belongs to the barstar family.</text>
</comment>
<dbReference type="InterPro" id="IPR035905">
    <property type="entry name" value="Barstar-like_sf"/>
</dbReference>
<dbReference type="Proteomes" id="UP000038055">
    <property type="component" value="Unassembled WGS sequence"/>
</dbReference>
<evidence type="ECO:0000313" key="3">
    <source>
        <dbReference type="EMBL" id="CEN33475.1"/>
    </source>
</evidence>
<dbReference type="InterPro" id="IPR000468">
    <property type="entry name" value="Barstar"/>
</dbReference>
<dbReference type="Gene3D" id="3.30.370.10">
    <property type="entry name" value="Barstar-like"/>
    <property type="match status" value="1"/>
</dbReference>
<accession>A0A0B7H249</accession>
<protein>
    <recommendedName>
        <fullName evidence="2">Barstar (barnase inhibitor) domain-containing protein</fullName>
    </recommendedName>
</protein>
<dbReference type="EMBL" id="CDOD01000009">
    <property type="protein sequence ID" value="CEN33475.1"/>
    <property type="molecule type" value="Genomic_DNA"/>
</dbReference>
<dbReference type="RefSeq" id="WP_041990932.1">
    <property type="nucleotide sequence ID" value="NZ_CDOD01000009.1"/>
</dbReference>
<evidence type="ECO:0000313" key="4">
    <source>
        <dbReference type="Proteomes" id="UP000038055"/>
    </source>
</evidence>
<organism evidence="3 4">
    <name type="scientific">Capnocytophaga cynodegmi</name>
    <dbReference type="NCBI Taxonomy" id="28189"/>
    <lineage>
        <taxon>Bacteria</taxon>
        <taxon>Pseudomonadati</taxon>
        <taxon>Bacteroidota</taxon>
        <taxon>Flavobacteriia</taxon>
        <taxon>Flavobacteriales</taxon>
        <taxon>Flavobacteriaceae</taxon>
        <taxon>Capnocytophaga</taxon>
    </lineage>
</organism>
<dbReference type="AlphaFoldDB" id="A0A0B7H249"/>
<dbReference type="STRING" id="28189.CCYN74_90061"/>
<reference evidence="4" key="1">
    <citation type="submission" date="2015-01" db="EMBL/GenBank/DDBJ databases">
        <authorList>
            <person name="MANFREDI Pablo"/>
        </authorList>
    </citation>
    <scope>NUCLEOTIDE SEQUENCE [LARGE SCALE GENOMIC DNA]</scope>
    <source>
        <strain evidence="4">Ccyn2B</strain>
    </source>
</reference>
<proteinExistence type="inferred from homology"/>
<evidence type="ECO:0000256" key="1">
    <source>
        <dbReference type="ARBA" id="ARBA00006845"/>
    </source>
</evidence>
<dbReference type="eggNOG" id="ENOG5030JHK">
    <property type="taxonomic scope" value="Bacteria"/>
</dbReference>
<feature type="domain" description="Barstar (barnase inhibitor)" evidence="2">
    <location>
        <begin position="13"/>
        <end position="100"/>
    </location>
</feature>
<evidence type="ECO:0000259" key="2">
    <source>
        <dbReference type="Pfam" id="PF01337"/>
    </source>
</evidence>
<gene>
    <name evidence="3" type="ORF">CCYN2B_170017</name>
</gene>
<dbReference type="Pfam" id="PF01337">
    <property type="entry name" value="Barstar"/>
    <property type="match status" value="1"/>
</dbReference>
<sequence>MDFTNYRKDYLKITIDLRNVKTERAFLMKMQEMFQFPSYFWLNFNSLNDCMLSLDWIDERTIEIDFFHLEELKDTNNSLYIIVKESLTMYKDYWQKREDKQVTFNF</sequence>
<dbReference type="SUPFAM" id="SSF52038">
    <property type="entry name" value="Barstar-related"/>
    <property type="match status" value="1"/>
</dbReference>
<name>A0A0B7H249_9FLAO</name>
<keyword evidence="4" id="KW-1185">Reference proteome</keyword>